<reference evidence="2" key="1">
    <citation type="submission" date="2018-10" db="EMBL/GenBank/DDBJ databases">
        <title>FDA dAtabase for Regulatory Grade micrObial Sequences (FDA-ARGOS): Supporting development and validation of Infectious Disease Dx tests.</title>
        <authorList>
            <person name="Kerrigan L."/>
            <person name="Tallon L."/>
            <person name="Sadzewicz L."/>
            <person name="Sengamalay N."/>
            <person name="Ott S."/>
            <person name="Godinez A."/>
            <person name="Nagaraj S."/>
            <person name="Vavikolanu K."/>
            <person name="Nadendla S."/>
            <person name="George J."/>
            <person name="Sichtig H."/>
        </authorList>
    </citation>
    <scope>NUCLEOTIDE SEQUENCE [LARGE SCALE GENOMIC DNA]</scope>
    <source>
        <strain evidence="2">FDAARGOS_311</strain>
    </source>
</reference>
<comment type="caution">
    <text evidence="1">The sequence shown here is derived from an EMBL/GenBank/DDBJ whole genome shotgun (WGS) entry which is preliminary data.</text>
</comment>
<name>A0A505HQJ7_ASPNG</name>
<dbReference type="AlphaFoldDB" id="A0A505HQJ7"/>
<organism evidence="1 2">
    <name type="scientific">Aspergillus niger</name>
    <dbReference type="NCBI Taxonomy" id="5061"/>
    <lineage>
        <taxon>Eukaryota</taxon>
        <taxon>Fungi</taxon>
        <taxon>Dikarya</taxon>
        <taxon>Ascomycota</taxon>
        <taxon>Pezizomycotina</taxon>
        <taxon>Eurotiomycetes</taxon>
        <taxon>Eurotiomycetidae</taxon>
        <taxon>Eurotiales</taxon>
        <taxon>Aspergillaceae</taxon>
        <taxon>Aspergillus</taxon>
        <taxon>Aspergillus subgen. Circumdati</taxon>
    </lineage>
</organism>
<gene>
    <name evidence="1" type="ORF">CAN33_0037005</name>
</gene>
<proteinExistence type="predicted"/>
<evidence type="ECO:0000313" key="2">
    <source>
        <dbReference type="Proteomes" id="UP000197666"/>
    </source>
</evidence>
<protein>
    <submittedName>
        <fullName evidence="1">Carboxylesterase family protein</fullName>
    </submittedName>
</protein>
<accession>A0A505HQJ7</accession>
<dbReference type="Proteomes" id="UP000197666">
    <property type="component" value="Unassembled WGS sequence"/>
</dbReference>
<sequence length="39" mass="4361">MAIVFIDALHLCQSNRGLSVIKALVHQSDYFQNVLLSIC</sequence>
<evidence type="ECO:0000313" key="1">
    <source>
        <dbReference type="EMBL" id="TPR00979.1"/>
    </source>
</evidence>
<dbReference type="EMBL" id="NKJJ02000013">
    <property type="protein sequence ID" value="TPR00979.1"/>
    <property type="molecule type" value="Genomic_DNA"/>
</dbReference>